<evidence type="ECO:0000313" key="2">
    <source>
        <dbReference type="Proteomes" id="UP000001353"/>
    </source>
</evidence>
<dbReference type="SUPFAM" id="SSF64518">
    <property type="entry name" value="Phase 1 flagellin"/>
    <property type="match status" value="1"/>
</dbReference>
<dbReference type="OrthoDB" id="7312911at2"/>
<dbReference type="RefSeq" id="WP_013963513.1">
    <property type="nucleotide sequence ID" value="NC_015730.1"/>
</dbReference>
<evidence type="ECO:0000313" key="1">
    <source>
        <dbReference type="EMBL" id="AEI95630.1"/>
    </source>
</evidence>
<reference evidence="1 2" key="1">
    <citation type="journal article" date="2011" name="BMC Genomics">
        <title>Comparative genome analysis and genome-guided physiological analysis of Roseobacter litoralis.</title>
        <authorList>
            <person name="Kalhoefer D."/>
            <person name="Thole S."/>
            <person name="Voget S."/>
            <person name="Lehmann R."/>
            <person name="Liesegang H."/>
            <person name="Wollher A."/>
            <person name="Daniel R."/>
            <person name="Simon M."/>
            <person name="Brinkhoff T."/>
        </authorList>
    </citation>
    <scope>NUCLEOTIDE SEQUENCE [LARGE SCALE GENOMIC DNA]</scope>
    <source>
        <strain evidence="2">ATCC 49566 / DSM 6996 / JCM 21268 / NBRC 15278 / OCh 149</strain>
    </source>
</reference>
<dbReference type="KEGG" id="rli:RLO149_c037160"/>
<dbReference type="STRING" id="391595.RLO149_c037160"/>
<dbReference type="AlphaFoldDB" id="F7ZBP8"/>
<name>F7ZBP8_ROSLO</name>
<dbReference type="Gene3D" id="1.20.1330.10">
    <property type="entry name" value="f41 fragment of flagellin, N-terminal domain"/>
    <property type="match status" value="1"/>
</dbReference>
<sequence length="334" mass="35617">MSSVSLGDLSQAFMMQRRSVALRQDMTKLTEELSSGQVSDIKEVLAGNHNYLSGLERSLETLNGYSVANSEAKYFTGAMQSSLDRVQDFSGQLGLDLILAGGGPVGVIAGSPSENAKTQLEGILNSLNADIAGKSLFAGAATDQVPLESAETLLTELRIALAGQTTPDDIMTAAENWFADPAGFDALIYTGSATALAPFSLSETERISLDVRANDPALKNLLMNAAVSALADDPTLGLTVPQQSELFRTAGLGLQSNQDQLTDLRSRIGFTEARIEMIASRNQAEETSTEVARNALLLADPFETATQLENVQFQLQALYSVTVRSSQLSLVNFL</sequence>
<dbReference type="HOGENOM" id="CLU_071294_0_0_5"/>
<proteinExistence type="predicted"/>
<protein>
    <submittedName>
        <fullName evidence="1">Uncharacterized protein</fullName>
    </submittedName>
</protein>
<dbReference type="EMBL" id="CP002623">
    <property type="protein sequence ID" value="AEI95630.1"/>
    <property type="molecule type" value="Genomic_DNA"/>
</dbReference>
<gene>
    <name evidence="1" type="ordered locus">RLO149_c037160</name>
</gene>
<accession>F7ZBP8</accession>
<dbReference type="eggNOG" id="COG1344">
    <property type="taxonomic scope" value="Bacteria"/>
</dbReference>
<organism evidence="1 2">
    <name type="scientific">Roseobacter litoralis (strain ATCC 49566 / DSM 6996 / JCM 21268 / NBRC 15278 / OCh 149)</name>
    <dbReference type="NCBI Taxonomy" id="391595"/>
    <lineage>
        <taxon>Bacteria</taxon>
        <taxon>Pseudomonadati</taxon>
        <taxon>Pseudomonadota</taxon>
        <taxon>Alphaproteobacteria</taxon>
        <taxon>Rhodobacterales</taxon>
        <taxon>Roseobacteraceae</taxon>
        <taxon>Roseobacter</taxon>
    </lineage>
</organism>
<keyword evidence="2" id="KW-1185">Reference proteome</keyword>
<dbReference type="Proteomes" id="UP000001353">
    <property type="component" value="Chromosome"/>
</dbReference>